<dbReference type="PROSITE" id="PS00395">
    <property type="entry name" value="ALANINE_RACEMASE"/>
    <property type="match status" value="1"/>
</dbReference>
<evidence type="ECO:0000256" key="5">
    <source>
        <dbReference type="HAMAP-Rule" id="MF_01201"/>
    </source>
</evidence>
<dbReference type="FunFam" id="3.20.20.10:FF:000002">
    <property type="entry name" value="Alanine racemase"/>
    <property type="match status" value="1"/>
</dbReference>
<dbReference type="PATRIC" id="fig|291169.3.peg.2362"/>
<dbReference type="Gene3D" id="3.20.20.10">
    <property type="entry name" value="Alanine racemase"/>
    <property type="match status" value="1"/>
</dbReference>
<feature type="modified residue" description="N6-(pyridoxal phosphate)lysine" evidence="5 6">
    <location>
        <position position="35"/>
    </location>
</feature>
<evidence type="ECO:0000256" key="3">
    <source>
        <dbReference type="ARBA" id="ARBA00022898"/>
    </source>
</evidence>
<proteinExistence type="inferred from homology"/>
<comment type="caution">
    <text evidence="9">The sequence shown here is derived from an EMBL/GenBank/DDBJ whole genome shotgun (WGS) entry which is preliminary data.</text>
</comment>
<dbReference type="NCBIfam" id="TIGR00492">
    <property type="entry name" value="alr"/>
    <property type="match status" value="1"/>
</dbReference>
<dbReference type="EC" id="5.1.1.1" evidence="5"/>
<keyword evidence="10" id="KW-1185">Reference proteome</keyword>
<evidence type="ECO:0000256" key="6">
    <source>
        <dbReference type="PIRSR" id="PIRSR600821-50"/>
    </source>
</evidence>
<dbReference type="InterPro" id="IPR029066">
    <property type="entry name" value="PLP-binding_barrel"/>
</dbReference>
<dbReference type="SMART" id="SM01005">
    <property type="entry name" value="Ala_racemase_C"/>
    <property type="match status" value="1"/>
</dbReference>
<dbReference type="CDD" id="cd06827">
    <property type="entry name" value="PLPDE_III_AR_proteobact"/>
    <property type="match status" value="1"/>
</dbReference>
<dbReference type="AlphaFoldDB" id="A0A1E3GR87"/>
<dbReference type="Pfam" id="PF00842">
    <property type="entry name" value="Ala_racemase_C"/>
    <property type="match status" value="1"/>
</dbReference>
<dbReference type="STRING" id="291169.A9E74_02345"/>
<evidence type="ECO:0000256" key="1">
    <source>
        <dbReference type="ARBA" id="ARBA00000316"/>
    </source>
</evidence>
<dbReference type="Proteomes" id="UP000094379">
    <property type="component" value="Unassembled WGS sequence"/>
</dbReference>
<dbReference type="PRINTS" id="PR00992">
    <property type="entry name" value="ALARACEMASE"/>
</dbReference>
<evidence type="ECO:0000256" key="7">
    <source>
        <dbReference type="PIRSR" id="PIRSR600821-52"/>
    </source>
</evidence>
<name>A0A1E3GR87_9GAMM</name>
<dbReference type="InterPro" id="IPR001608">
    <property type="entry name" value="Ala_racemase_N"/>
</dbReference>
<protein>
    <recommendedName>
        <fullName evidence="5">Alanine racemase</fullName>
        <ecNumber evidence="5">5.1.1.1</ecNumber>
    </recommendedName>
</protein>
<gene>
    <name evidence="9" type="primary">alr</name>
    <name evidence="9" type="ORF">A9E74_02345</name>
</gene>
<feature type="domain" description="Alanine racemase C-terminal" evidence="8">
    <location>
        <begin position="235"/>
        <end position="360"/>
    </location>
</feature>
<dbReference type="SUPFAM" id="SSF50621">
    <property type="entry name" value="Alanine racemase C-terminal domain-like"/>
    <property type="match status" value="1"/>
</dbReference>
<organism evidence="9 10">
    <name type="scientific">Methylophaga muralis</name>
    <dbReference type="NCBI Taxonomy" id="291169"/>
    <lineage>
        <taxon>Bacteria</taxon>
        <taxon>Pseudomonadati</taxon>
        <taxon>Pseudomonadota</taxon>
        <taxon>Gammaproteobacteria</taxon>
        <taxon>Thiotrichales</taxon>
        <taxon>Piscirickettsiaceae</taxon>
        <taxon>Methylophaga</taxon>
    </lineage>
</organism>
<dbReference type="HAMAP" id="MF_01201">
    <property type="entry name" value="Ala_racemase"/>
    <property type="match status" value="1"/>
</dbReference>
<evidence type="ECO:0000256" key="4">
    <source>
        <dbReference type="ARBA" id="ARBA00023235"/>
    </source>
</evidence>
<dbReference type="Gene3D" id="2.40.37.10">
    <property type="entry name" value="Lyase, Ornithine Decarboxylase, Chain A, domain 1"/>
    <property type="match status" value="1"/>
</dbReference>
<sequence length="362" mass="40415">MSRYPFARINLTALQHNLQQVRYYAPHSKIMSVIKADAYGHGVIEIAKALEQTDAFAVARLKEALILRQHGFKQPITIFEGVSTIEEWQLAAEYDLTLVLHQQQHLDYLLTAKLNKPLPFIWLMLETGMHRLGLAEQHIRQIIDQFTGRTDLVDEIGLMSHFANSDLLNDTRNQQQIMVMQRLAETTGLPVCMANSAAIISLPQSHYQWVRPGLMLYGASPFAYKTGAQLGLKPVMQLVSKLIATQQLKAGDEVGYGGQWTADQSMRMGVVSIGYGDGYSRHLSNAGKVIIRGKEVPVIGRVSMDTVCVNLDACPQAQLEDEVVIWGTDALAVEWLAEKAGTIPYELLCCVTPRVNREYLHG</sequence>
<feature type="binding site" evidence="5 7">
    <location>
        <position position="304"/>
    </location>
    <ligand>
        <name>substrate</name>
    </ligand>
</feature>
<accession>A0A1E3GR87</accession>
<comment type="pathway">
    <text evidence="5">Amino-acid biosynthesis; D-alanine biosynthesis; D-alanine from L-alanine: step 1/1.</text>
</comment>
<dbReference type="Pfam" id="PF01168">
    <property type="entry name" value="Ala_racemase_N"/>
    <property type="match status" value="1"/>
</dbReference>
<evidence type="ECO:0000259" key="8">
    <source>
        <dbReference type="SMART" id="SM01005"/>
    </source>
</evidence>
<feature type="active site" description="Proton acceptor; specific for L-alanine" evidence="5">
    <location>
        <position position="256"/>
    </location>
</feature>
<comment type="cofactor">
    <cofactor evidence="2 5 6">
        <name>pyridoxal 5'-phosphate</name>
        <dbReference type="ChEBI" id="CHEBI:597326"/>
    </cofactor>
</comment>
<dbReference type="PANTHER" id="PTHR30511:SF0">
    <property type="entry name" value="ALANINE RACEMASE, CATABOLIC-RELATED"/>
    <property type="match status" value="1"/>
</dbReference>
<keyword evidence="3 5" id="KW-0663">Pyridoxal phosphate</keyword>
<evidence type="ECO:0000313" key="9">
    <source>
        <dbReference type="EMBL" id="ODN65921.1"/>
    </source>
</evidence>
<dbReference type="RefSeq" id="WP_069296738.1">
    <property type="nucleotide sequence ID" value="NZ_MCRI01000034.1"/>
</dbReference>
<dbReference type="InterPro" id="IPR009006">
    <property type="entry name" value="Ala_racemase/Decarboxylase_C"/>
</dbReference>
<dbReference type="SUPFAM" id="SSF51419">
    <property type="entry name" value="PLP-binding barrel"/>
    <property type="match status" value="1"/>
</dbReference>
<reference evidence="9 10" key="1">
    <citation type="submission" date="2016-07" db="EMBL/GenBank/DDBJ databases">
        <title>Draft Genome Sequence of Methylophaga muralis Bur 1.</title>
        <authorList>
            <person name="Vasilenko O.V."/>
            <person name="Doronina N.V."/>
            <person name="Shmareva M.N."/>
            <person name="Tarlachkov S.V."/>
            <person name="Mustakhimov I."/>
            <person name="Trotsenko Y.A."/>
        </authorList>
    </citation>
    <scope>NUCLEOTIDE SEQUENCE [LARGE SCALE GENOMIC DNA]</scope>
    <source>
        <strain evidence="9 10">Bur 1</strain>
    </source>
</reference>
<comment type="catalytic activity">
    <reaction evidence="1 5">
        <text>L-alanine = D-alanine</text>
        <dbReference type="Rhea" id="RHEA:20249"/>
        <dbReference type="ChEBI" id="CHEBI:57416"/>
        <dbReference type="ChEBI" id="CHEBI:57972"/>
        <dbReference type="EC" id="5.1.1.1"/>
    </reaction>
</comment>
<dbReference type="PANTHER" id="PTHR30511">
    <property type="entry name" value="ALANINE RACEMASE"/>
    <property type="match status" value="1"/>
</dbReference>
<dbReference type="InterPro" id="IPR000821">
    <property type="entry name" value="Ala_racemase"/>
</dbReference>
<comment type="function">
    <text evidence="5">Catalyzes the interconversion of L-alanine and D-alanine. May also act on other amino acids.</text>
</comment>
<dbReference type="UniPathway" id="UPA00042">
    <property type="reaction ID" value="UER00497"/>
</dbReference>
<dbReference type="EMBL" id="MCRI01000034">
    <property type="protein sequence ID" value="ODN65921.1"/>
    <property type="molecule type" value="Genomic_DNA"/>
</dbReference>
<dbReference type="InterPro" id="IPR011079">
    <property type="entry name" value="Ala_racemase_C"/>
</dbReference>
<dbReference type="GO" id="GO:0030170">
    <property type="term" value="F:pyridoxal phosphate binding"/>
    <property type="evidence" value="ECO:0007669"/>
    <property type="project" value="UniProtKB-UniRule"/>
</dbReference>
<dbReference type="GO" id="GO:0005829">
    <property type="term" value="C:cytosol"/>
    <property type="evidence" value="ECO:0007669"/>
    <property type="project" value="TreeGrafter"/>
</dbReference>
<feature type="binding site" evidence="5 7">
    <location>
        <position position="131"/>
    </location>
    <ligand>
        <name>substrate</name>
    </ligand>
</feature>
<dbReference type="GO" id="GO:0030632">
    <property type="term" value="P:D-alanine biosynthetic process"/>
    <property type="evidence" value="ECO:0007669"/>
    <property type="project" value="UniProtKB-UniRule"/>
</dbReference>
<comment type="similarity">
    <text evidence="5">Belongs to the alanine racemase family.</text>
</comment>
<keyword evidence="4 5" id="KW-0413">Isomerase</keyword>
<evidence type="ECO:0000313" key="10">
    <source>
        <dbReference type="Proteomes" id="UP000094379"/>
    </source>
</evidence>
<evidence type="ECO:0000256" key="2">
    <source>
        <dbReference type="ARBA" id="ARBA00001933"/>
    </source>
</evidence>
<dbReference type="InterPro" id="IPR020622">
    <property type="entry name" value="Ala_racemase_pyridoxalP-BS"/>
</dbReference>
<feature type="active site" description="Proton acceptor; specific for D-alanine" evidence="5">
    <location>
        <position position="35"/>
    </location>
</feature>
<dbReference type="GO" id="GO:0008784">
    <property type="term" value="F:alanine racemase activity"/>
    <property type="evidence" value="ECO:0007669"/>
    <property type="project" value="UniProtKB-UniRule"/>
</dbReference>